<reference evidence="3 4" key="1">
    <citation type="submission" date="2019-03" db="EMBL/GenBank/DDBJ databases">
        <title>Single cell metagenomics reveals metabolic interactions within the superorganism composed of flagellate Streblomastix strix and complex community of Bacteroidetes bacteria on its surface.</title>
        <authorList>
            <person name="Treitli S.C."/>
            <person name="Kolisko M."/>
            <person name="Husnik F."/>
            <person name="Keeling P."/>
            <person name="Hampl V."/>
        </authorList>
    </citation>
    <scope>NUCLEOTIDE SEQUENCE [LARGE SCALE GENOMIC DNA]</scope>
    <source>
        <strain evidence="3">ST1C</strain>
    </source>
</reference>
<name>A0A5J4WN64_9EUKA</name>
<sequence length="290" mass="33306">MLDVILALIFNSLYACEMNNLVPVLQHLVEDKDEEKKEIATKAKMICAILVSQGISGQSSSSEVLELQMHIQEYKRENEESKRKVEEFERNDDVQKRKIIELEHQLEESKQKASEISISITVPSGSYTKKEGEFTYISTFDEYKTFTILPIITQGIFKLELKINVIQWLWYGLVKSGLVIPLLTHPFKFNNNMFFFNSGIVYQNSSRYNGNQEMKNGDIVTIELNMALPRTAHLFINNVQQPVYMSGIPDSVQYFFTLQNKNDSVTVLSLKNLTVPSTANLPNATEMKWE</sequence>
<evidence type="ECO:0000256" key="2">
    <source>
        <dbReference type="SAM" id="SignalP"/>
    </source>
</evidence>
<feature type="coiled-coil region" evidence="1">
    <location>
        <begin position="64"/>
        <end position="119"/>
    </location>
</feature>
<protein>
    <recommendedName>
        <fullName evidence="5">SPRY domain-containing protein</fullName>
    </recommendedName>
</protein>
<dbReference type="Proteomes" id="UP000324800">
    <property type="component" value="Unassembled WGS sequence"/>
</dbReference>
<feature type="chain" id="PRO_5023891566" description="SPRY domain-containing protein" evidence="2">
    <location>
        <begin position="16"/>
        <end position="290"/>
    </location>
</feature>
<keyword evidence="1" id="KW-0175">Coiled coil</keyword>
<evidence type="ECO:0000256" key="1">
    <source>
        <dbReference type="SAM" id="Coils"/>
    </source>
</evidence>
<proteinExistence type="predicted"/>
<organism evidence="3 4">
    <name type="scientific">Streblomastix strix</name>
    <dbReference type="NCBI Taxonomy" id="222440"/>
    <lineage>
        <taxon>Eukaryota</taxon>
        <taxon>Metamonada</taxon>
        <taxon>Preaxostyla</taxon>
        <taxon>Oxymonadida</taxon>
        <taxon>Streblomastigidae</taxon>
        <taxon>Streblomastix</taxon>
    </lineage>
</organism>
<gene>
    <name evidence="3" type="ORF">EZS28_008143</name>
</gene>
<dbReference type="AlphaFoldDB" id="A0A5J4WN64"/>
<dbReference type="EMBL" id="SNRW01001452">
    <property type="protein sequence ID" value="KAA6396331.1"/>
    <property type="molecule type" value="Genomic_DNA"/>
</dbReference>
<evidence type="ECO:0008006" key="5">
    <source>
        <dbReference type="Google" id="ProtNLM"/>
    </source>
</evidence>
<evidence type="ECO:0000313" key="4">
    <source>
        <dbReference type="Proteomes" id="UP000324800"/>
    </source>
</evidence>
<evidence type="ECO:0000313" key="3">
    <source>
        <dbReference type="EMBL" id="KAA6396331.1"/>
    </source>
</evidence>
<comment type="caution">
    <text evidence="3">The sequence shown here is derived from an EMBL/GenBank/DDBJ whole genome shotgun (WGS) entry which is preliminary data.</text>
</comment>
<feature type="signal peptide" evidence="2">
    <location>
        <begin position="1"/>
        <end position="15"/>
    </location>
</feature>
<keyword evidence="2" id="KW-0732">Signal</keyword>
<accession>A0A5J4WN64</accession>